<evidence type="ECO:0000313" key="11">
    <source>
        <dbReference type="Proteomes" id="UP000092498"/>
    </source>
</evidence>
<keyword evidence="11" id="KW-1185">Reference proteome</keyword>
<keyword evidence="4 8" id="KW-1133">Transmembrane helix</keyword>
<evidence type="ECO:0000256" key="4">
    <source>
        <dbReference type="ARBA" id="ARBA00022989"/>
    </source>
</evidence>
<feature type="transmembrane region" description="Helical" evidence="8">
    <location>
        <begin position="28"/>
        <end position="50"/>
    </location>
</feature>
<evidence type="ECO:0000256" key="7">
    <source>
        <dbReference type="RuleBase" id="RU000320"/>
    </source>
</evidence>
<feature type="transmembrane region" description="Helical" evidence="8">
    <location>
        <begin position="336"/>
        <end position="361"/>
    </location>
</feature>
<keyword evidence="6 8" id="KW-0472">Membrane</keyword>
<comment type="subcellular location">
    <subcellularLocation>
        <location evidence="1">Cell membrane</location>
        <topology evidence="1">Multi-pass membrane protein</topology>
    </subcellularLocation>
    <subcellularLocation>
        <location evidence="7">Membrane</location>
        <topology evidence="7">Multi-pass membrane protein</topology>
    </subcellularLocation>
</comment>
<dbReference type="OrthoDB" id="9811798at2"/>
<name>A0A1B1AEC3_9PROT</name>
<feature type="transmembrane region" description="Helical" evidence="8">
    <location>
        <begin position="373"/>
        <end position="395"/>
    </location>
</feature>
<protein>
    <recommendedName>
        <fullName evidence="9">NADH:quinone oxidoreductase/Mrp antiporter transmembrane domain-containing protein</fullName>
    </recommendedName>
</protein>
<dbReference type="PANTHER" id="PTHR42682">
    <property type="entry name" value="HYDROGENASE-4 COMPONENT F"/>
    <property type="match status" value="1"/>
</dbReference>
<reference evidence="10 11" key="1">
    <citation type="submission" date="2015-11" db="EMBL/GenBank/DDBJ databases">
        <title>Whole-Genome Sequence of Candidatus Oderbacter manganicum from the National Park Lower Oder Valley, Germany.</title>
        <authorList>
            <person name="Braun B."/>
            <person name="Liere K."/>
            <person name="Szewzyk U."/>
        </authorList>
    </citation>
    <scope>NUCLEOTIDE SEQUENCE [LARGE SCALE GENOMIC DNA]</scope>
    <source>
        <strain evidence="10 11">OTSz_A_272</strain>
    </source>
</reference>
<evidence type="ECO:0000256" key="1">
    <source>
        <dbReference type="ARBA" id="ARBA00004651"/>
    </source>
</evidence>
<evidence type="ECO:0000313" key="10">
    <source>
        <dbReference type="EMBL" id="ANP44909.1"/>
    </source>
</evidence>
<organism evidence="10 11">
    <name type="scientific">Candidatus Viadribacter manganicus</name>
    <dbReference type="NCBI Taxonomy" id="1759059"/>
    <lineage>
        <taxon>Bacteria</taxon>
        <taxon>Pseudomonadati</taxon>
        <taxon>Pseudomonadota</taxon>
        <taxon>Alphaproteobacteria</taxon>
        <taxon>Hyphomonadales</taxon>
        <taxon>Hyphomonadaceae</taxon>
        <taxon>Candidatus Viadribacter</taxon>
    </lineage>
</organism>
<feature type="transmembrane region" description="Helical" evidence="8">
    <location>
        <begin position="456"/>
        <end position="473"/>
    </location>
</feature>
<accession>A0A1B1AEC3</accession>
<evidence type="ECO:0000256" key="3">
    <source>
        <dbReference type="ARBA" id="ARBA00022692"/>
    </source>
</evidence>
<dbReference type="GO" id="GO:0005886">
    <property type="term" value="C:plasma membrane"/>
    <property type="evidence" value="ECO:0007669"/>
    <property type="project" value="UniProtKB-SubCell"/>
</dbReference>
<feature type="transmembrane region" description="Helical" evidence="8">
    <location>
        <begin position="296"/>
        <end position="315"/>
    </location>
</feature>
<feature type="transmembrane region" description="Helical" evidence="8">
    <location>
        <begin position="6"/>
        <end position="21"/>
    </location>
</feature>
<keyword evidence="5" id="KW-0560">Oxidoreductase</keyword>
<feature type="transmembrane region" description="Helical" evidence="8">
    <location>
        <begin position="266"/>
        <end position="290"/>
    </location>
</feature>
<feature type="transmembrane region" description="Helical" evidence="8">
    <location>
        <begin position="147"/>
        <end position="168"/>
    </location>
</feature>
<keyword evidence="3 7" id="KW-0812">Transmembrane</keyword>
<feature type="transmembrane region" description="Helical" evidence="8">
    <location>
        <begin position="217"/>
        <end position="236"/>
    </location>
</feature>
<dbReference type="KEGG" id="cbot:ATE48_02705"/>
<dbReference type="InParanoid" id="A0A1B1AEC3"/>
<feature type="transmembrane region" description="Helical" evidence="8">
    <location>
        <begin position="415"/>
        <end position="436"/>
    </location>
</feature>
<feature type="transmembrane region" description="Helical" evidence="8">
    <location>
        <begin position="180"/>
        <end position="205"/>
    </location>
</feature>
<dbReference type="Pfam" id="PF00361">
    <property type="entry name" value="Proton_antipo_M"/>
    <property type="match status" value="1"/>
</dbReference>
<dbReference type="STRING" id="1759059.ATE48_02705"/>
<proteinExistence type="predicted"/>
<gene>
    <name evidence="10" type="ORF">ATE48_02705</name>
</gene>
<dbReference type="PANTHER" id="PTHR42682:SF4">
    <property type="entry name" value="NADH-UBIQUINONE_PLASTOQUINONE"/>
    <property type="match status" value="1"/>
</dbReference>
<feature type="transmembrane region" description="Helical" evidence="8">
    <location>
        <begin position="539"/>
        <end position="561"/>
    </location>
</feature>
<dbReference type="InterPro" id="IPR001750">
    <property type="entry name" value="ND/Mrp_TM"/>
</dbReference>
<dbReference type="RefSeq" id="WP_066767553.1">
    <property type="nucleotide sequence ID" value="NZ_CP013244.1"/>
</dbReference>
<dbReference type="Proteomes" id="UP000092498">
    <property type="component" value="Chromosome"/>
</dbReference>
<dbReference type="GO" id="GO:0016491">
    <property type="term" value="F:oxidoreductase activity"/>
    <property type="evidence" value="ECO:0007669"/>
    <property type="project" value="UniProtKB-KW"/>
</dbReference>
<evidence type="ECO:0000256" key="2">
    <source>
        <dbReference type="ARBA" id="ARBA00022475"/>
    </source>
</evidence>
<evidence type="ECO:0000259" key="9">
    <source>
        <dbReference type="Pfam" id="PF00361"/>
    </source>
</evidence>
<dbReference type="EMBL" id="CP013244">
    <property type="protein sequence ID" value="ANP44909.1"/>
    <property type="molecule type" value="Genomic_DNA"/>
</dbReference>
<keyword evidence="2" id="KW-1003">Cell membrane</keyword>
<evidence type="ECO:0000256" key="5">
    <source>
        <dbReference type="ARBA" id="ARBA00023002"/>
    </source>
</evidence>
<feature type="domain" description="NADH:quinone oxidoreductase/Mrp antiporter transmembrane" evidence="9">
    <location>
        <begin position="181"/>
        <end position="377"/>
    </location>
</feature>
<feature type="transmembrane region" description="Helical" evidence="8">
    <location>
        <begin position="70"/>
        <end position="88"/>
    </location>
</feature>
<sequence>MILTLNPGFVPIIAALLILATPRTLRSLVIVAAALISFWLLLDYEFGAAATMAQMGLPVVLLNLDELNRIFGIALLIALIAIGIYSGARRNRYEDAAILLLAGSAVSALFVGDLISFVATLTLGGLAGSWVVFASPLEGAGRSGARLLIWSGLEGLLFLVGVAFHISVGSQAAVVARLDITSIGGAFIFAALMIRVGAPLAHVWLKDVVSHASSTGAGALSVFTTMIGVYALARMFPSEPMLIWVGGAMMLIGAFYAAAEDDLRRAAAYGVTMQTGLCTALIGIGTPLALAAAEGHAFATILSFLAFQLLLGGVLERRGNVNVSQLAGRGRTMPITAFLLVLAGLAVSAAPGMVMFASQAASLDAAAQWDLRWLWTIIWAAPAVLFVSLLVRASLAAFTPTSEVKPILEAPFSKLLGAGLALFLCLAVGLAPRWLFDLMPAEISFQPFVLDRVTPQLQLLGGAGVVFLLLRLARAAPRDERVRLLDIDALYRGPLAEAGQWAGVLALRVYGAWQDWTRRASHAAGRSLEALANACDRPYAGSSAAVTFACIGAVVLAMLFVRS</sequence>
<feature type="transmembrane region" description="Helical" evidence="8">
    <location>
        <begin position="242"/>
        <end position="259"/>
    </location>
</feature>
<feature type="transmembrane region" description="Helical" evidence="8">
    <location>
        <begin position="95"/>
        <end position="111"/>
    </location>
</feature>
<evidence type="ECO:0000256" key="6">
    <source>
        <dbReference type="ARBA" id="ARBA00023136"/>
    </source>
</evidence>
<dbReference type="InterPro" id="IPR052175">
    <property type="entry name" value="ComplexI-like_HydComp"/>
</dbReference>
<dbReference type="AlphaFoldDB" id="A0A1B1AEC3"/>
<feature type="transmembrane region" description="Helical" evidence="8">
    <location>
        <begin position="117"/>
        <end position="135"/>
    </location>
</feature>
<evidence type="ECO:0000256" key="8">
    <source>
        <dbReference type="SAM" id="Phobius"/>
    </source>
</evidence>